<keyword evidence="4" id="KW-1185">Reference proteome</keyword>
<keyword evidence="2" id="KW-1133">Transmembrane helix</keyword>
<keyword evidence="2" id="KW-0812">Transmembrane</keyword>
<sequence length="85" mass="8927">MTEPFVIDLGDPAGYRDDWGGPSLAGVLAVHCGPGLVAAALLVAALRRRVRRARTAVAAPCRGRRPRSPLRVELHAPPGRGPLDG</sequence>
<evidence type="ECO:0000256" key="1">
    <source>
        <dbReference type="SAM" id="MobiDB-lite"/>
    </source>
</evidence>
<proteinExistence type="predicted"/>
<dbReference type="EMBL" id="BAABIC010000002">
    <property type="protein sequence ID" value="GAA4678209.1"/>
    <property type="molecule type" value="Genomic_DNA"/>
</dbReference>
<organism evidence="3 4">
    <name type="scientific">Pseudonocardia yuanmonensis</name>
    <dbReference type="NCBI Taxonomy" id="1095914"/>
    <lineage>
        <taxon>Bacteria</taxon>
        <taxon>Bacillati</taxon>
        <taxon>Actinomycetota</taxon>
        <taxon>Actinomycetes</taxon>
        <taxon>Pseudonocardiales</taxon>
        <taxon>Pseudonocardiaceae</taxon>
        <taxon>Pseudonocardia</taxon>
    </lineage>
</organism>
<comment type="caution">
    <text evidence="3">The sequence shown here is derived from an EMBL/GenBank/DDBJ whole genome shotgun (WGS) entry which is preliminary data.</text>
</comment>
<evidence type="ECO:0000313" key="3">
    <source>
        <dbReference type="EMBL" id="GAA4678209.1"/>
    </source>
</evidence>
<reference evidence="4" key="1">
    <citation type="journal article" date="2019" name="Int. J. Syst. Evol. Microbiol.">
        <title>The Global Catalogue of Microorganisms (GCM) 10K type strain sequencing project: providing services to taxonomists for standard genome sequencing and annotation.</title>
        <authorList>
            <consortium name="The Broad Institute Genomics Platform"/>
            <consortium name="The Broad Institute Genome Sequencing Center for Infectious Disease"/>
            <person name="Wu L."/>
            <person name="Ma J."/>
        </authorList>
    </citation>
    <scope>NUCLEOTIDE SEQUENCE [LARGE SCALE GENOMIC DNA]</scope>
    <source>
        <strain evidence="4">JCM 18055</strain>
    </source>
</reference>
<evidence type="ECO:0000256" key="2">
    <source>
        <dbReference type="SAM" id="Phobius"/>
    </source>
</evidence>
<feature type="region of interest" description="Disordered" evidence="1">
    <location>
        <begin position="60"/>
        <end position="85"/>
    </location>
</feature>
<keyword evidence="2" id="KW-0472">Membrane</keyword>
<feature type="transmembrane region" description="Helical" evidence="2">
    <location>
        <begin position="24"/>
        <end position="46"/>
    </location>
</feature>
<accession>A0ABP8W3U0</accession>
<dbReference type="Proteomes" id="UP001500325">
    <property type="component" value="Unassembled WGS sequence"/>
</dbReference>
<dbReference type="RefSeq" id="WP_345378501.1">
    <property type="nucleotide sequence ID" value="NZ_BAABIC010000002.1"/>
</dbReference>
<protein>
    <submittedName>
        <fullName evidence="3">Uncharacterized protein</fullName>
    </submittedName>
</protein>
<gene>
    <name evidence="3" type="ORF">GCM10023215_08900</name>
</gene>
<evidence type="ECO:0000313" key="4">
    <source>
        <dbReference type="Proteomes" id="UP001500325"/>
    </source>
</evidence>
<name>A0ABP8W3U0_9PSEU</name>